<dbReference type="PANTHER" id="PTHR33371">
    <property type="entry name" value="INTERMEMBRANE PHOSPHOLIPID TRANSPORT SYSTEM BINDING PROTEIN MLAD-RELATED"/>
    <property type="match status" value="1"/>
</dbReference>
<reference evidence="2" key="1">
    <citation type="journal article" date="2014" name="Int. J. Syst. Evol. Microbiol.">
        <title>Complete genome sequence of Corynebacterium casei LMG S-19264T (=DSM 44701T), isolated from a smear-ripened cheese.</title>
        <authorList>
            <consortium name="US DOE Joint Genome Institute (JGI-PGF)"/>
            <person name="Walter F."/>
            <person name="Albersmeier A."/>
            <person name="Kalinowski J."/>
            <person name="Ruckert C."/>
        </authorList>
    </citation>
    <scope>NUCLEOTIDE SEQUENCE</scope>
    <source>
        <strain evidence="2">KCTC 32255</strain>
    </source>
</reference>
<dbReference type="Proteomes" id="UP000648075">
    <property type="component" value="Unassembled WGS sequence"/>
</dbReference>
<reference evidence="2" key="2">
    <citation type="submission" date="2020-09" db="EMBL/GenBank/DDBJ databases">
        <authorList>
            <person name="Sun Q."/>
            <person name="Kim S."/>
        </authorList>
    </citation>
    <scope>NUCLEOTIDE SEQUENCE</scope>
    <source>
        <strain evidence="2">KCTC 32255</strain>
    </source>
</reference>
<evidence type="ECO:0000259" key="1">
    <source>
        <dbReference type="Pfam" id="PF02470"/>
    </source>
</evidence>
<evidence type="ECO:0000313" key="3">
    <source>
        <dbReference type="Proteomes" id="UP000648075"/>
    </source>
</evidence>
<organism evidence="2 3">
    <name type="scientific">Novosphingobium colocasiae</name>
    <dbReference type="NCBI Taxonomy" id="1256513"/>
    <lineage>
        <taxon>Bacteria</taxon>
        <taxon>Pseudomonadati</taxon>
        <taxon>Pseudomonadota</taxon>
        <taxon>Alphaproteobacteria</taxon>
        <taxon>Sphingomonadales</taxon>
        <taxon>Sphingomonadaceae</taxon>
        <taxon>Novosphingobium</taxon>
    </lineage>
</organism>
<dbReference type="AlphaFoldDB" id="A0A918UHT3"/>
<protein>
    <recommendedName>
        <fullName evidence="1">Mce/MlaD domain-containing protein</fullName>
    </recommendedName>
</protein>
<dbReference type="Pfam" id="PF02470">
    <property type="entry name" value="MlaD"/>
    <property type="match status" value="1"/>
</dbReference>
<dbReference type="PANTHER" id="PTHR33371:SF4">
    <property type="entry name" value="INTERMEMBRANE PHOSPHOLIPID TRANSPORT SYSTEM BINDING PROTEIN MLAD"/>
    <property type="match status" value="1"/>
</dbReference>
<gene>
    <name evidence="2" type="ORF">GCM10011614_26260</name>
</gene>
<dbReference type="InterPro" id="IPR003399">
    <property type="entry name" value="Mce/MlaD"/>
</dbReference>
<sequence>MLTLLVVGILAFVPDPFFRTRAIATTLDNVAGIDPGTPVSFRGIELGKVRSVDLDPATRNFRVRLDVRRDWQPTGCTYVLAGAANPFTAPSIEIVALEKADAATTASCRNQMALRDCAVVPLLDRDADAFPACRRAPDLIASTTMAVNEAANVARSANQMAQRLQVILGGEGGGGASMAQVADNATQTLAALNSLSSRLDSSFSPGRGDIALTLGNVKRMTGRMAEVDVRSVNGILQNANGIVGDNRVGVGVLVDQTARSAAQANQMLEGASASLVEATANLSQMTANLNTLTERLAADPTYAVRGQKYADPPGLERGK</sequence>
<comment type="caution">
    <text evidence="2">The sequence shown here is derived from an EMBL/GenBank/DDBJ whole genome shotgun (WGS) entry which is preliminary data.</text>
</comment>
<dbReference type="EMBL" id="BMZA01000011">
    <property type="protein sequence ID" value="GGZ10110.1"/>
    <property type="molecule type" value="Genomic_DNA"/>
</dbReference>
<accession>A0A918UHT3</accession>
<dbReference type="InterPro" id="IPR052336">
    <property type="entry name" value="MlaD_Phospholipid_Transporter"/>
</dbReference>
<proteinExistence type="predicted"/>
<feature type="domain" description="Mce/MlaD" evidence="1">
    <location>
        <begin position="21"/>
        <end position="68"/>
    </location>
</feature>
<keyword evidence="3" id="KW-1185">Reference proteome</keyword>
<name>A0A918UHT3_9SPHN</name>
<evidence type="ECO:0000313" key="2">
    <source>
        <dbReference type="EMBL" id="GGZ10110.1"/>
    </source>
</evidence>